<dbReference type="PATRIC" id="fig|1432052.4.peg.6321"/>
<organism evidence="2 3">
    <name type="scientific">Eisenbergiella tayi</name>
    <dbReference type="NCBI Taxonomy" id="1432052"/>
    <lineage>
        <taxon>Bacteria</taxon>
        <taxon>Bacillati</taxon>
        <taxon>Bacillota</taxon>
        <taxon>Clostridia</taxon>
        <taxon>Lachnospirales</taxon>
        <taxon>Lachnospiraceae</taxon>
        <taxon>Eisenbergiella</taxon>
    </lineage>
</organism>
<dbReference type="EMBL" id="MCGH01000004">
    <property type="protein sequence ID" value="ODM02528.1"/>
    <property type="molecule type" value="Genomic_DNA"/>
</dbReference>
<gene>
    <name evidence="2" type="ORF">BEI61_05690</name>
</gene>
<evidence type="ECO:0000313" key="3">
    <source>
        <dbReference type="Proteomes" id="UP000094067"/>
    </source>
</evidence>
<dbReference type="Gene3D" id="3.40.50.1820">
    <property type="entry name" value="alpha/beta hydrolase"/>
    <property type="match status" value="1"/>
</dbReference>
<accession>A0A1E3A1A5</accession>
<dbReference type="InterPro" id="IPR022742">
    <property type="entry name" value="Hydrolase_4"/>
</dbReference>
<dbReference type="Pfam" id="PF12146">
    <property type="entry name" value="Hydrolase_4"/>
    <property type="match status" value="1"/>
</dbReference>
<feature type="domain" description="Serine aminopeptidase S33" evidence="1">
    <location>
        <begin position="28"/>
        <end position="303"/>
    </location>
</feature>
<comment type="caution">
    <text evidence="2">The sequence shown here is derived from an EMBL/GenBank/DDBJ whole genome shotgun (WGS) entry which is preliminary data.</text>
</comment>
<proteinExistence type="predicted"/>
<dbReference type="PANTHER" id="PTHR11614">
    <property type="entry name" value="PHOSPHOLIPASE-RELATED"/>
    <property type="match status" value="1"/>
</dbReference>
<evidence type="ECO:0000259" key="1">
    <source>
        <dbReference type="Pfam" id="PF12146"/>
    </source>
</evidence>
<sequence length="326" mass="36649">MKKKEFYYDSADGVTKIHGIEWIPEGKPMCILQIVHGMAEYINRYDRLAVFLAEKGILVTGNDHLGHGKSIYKNMEEAGNGAGSSHPYGYFCHQDPATAAVEDVQSLKKRIREENPGIPYLIMGHSMGSFILRNYLCVYGAEIDGAIIMGTGMQPKGLLGFSKKLVKFLTVFQGEKHKSALVNALAFGSYNKRIPHPVSSMDWLSRDSVEVARYNEDPLCGFTFTLGGFATLFELIDRLHDKSRLEKMPKDLPVLFMAGTEDPVGDYGKAVEGVYQSFRDLGMEDVSLKLYENDRHELVNESDRELVWKDIYEWAVKTAGKKEAEN</sequence>
<reference evidence="2 3" key="1">
    <citation type="submission" date="2016-07" db="EMBL/GenBank/DDBJ databases">
        <title>Characterization of isolates of Eisenbergiella tayi derived from blood cultures, using whole genome sequencing.</title>
        <authorList>
            <person name="Burdz T."/>
            <person name="Wiebe D."/>
            <person name="Huynh C."/>
            <person name="Bernard K."/>
        </authorList>
    </citation>
    <scope>NUCLEOTIDE SEQUENCE [LARGE SCALE GENOMIC DNA]</scope>
    <source>
        <strain evidence="2 3">NML 110608</strain>
    </source>
</reference>
<name>A0A1E3A1A5_9FIRM</name>
<dbReference type="InterPro" id="IPR051044">
    <property type="entry name" value="MAG_DAG_Lipase"/>
</dbReference>
<evidence type="ECO:0000313" key="2">
    <source>
        <dbReference type="EMBL" id="ODM02528.1"/>
    </source>
</evidence>
<dbReference type="SUPFAM" id="SSF53474">
    <property type="entry name" value="alpha/beta-Hydrolases"/>
    <property type="match status" value="1"/>
</dbReference>
<dbReference type="InterPro" id="IPR029058">
    <property type="entry name" value="AB_hydrolase_fold"/>
</dbReference>
<protein>
    <submittedName>
        <fullName evidence="2">Putative lysophospholipase</fullName>
    </submittedName>
</protein>
<dbReference type="Proteomes" id="UP000094067">
    <property type="component" value="Unassembled WGS sequence"/>
</dbReference>
<dbReference type="RefSeq" id="WP_069155032.1">
    <property type="nucleotide sequence ID" value="NZ_MCGH01000004.1"/>
</dbReference>
<dbReference type="AlphaFoldDB" id="A0A1E3A1A5"/>